<dbReference type="InterPro" id="IPR002213">
    <property type="entry name" value="UDP_glucos_trans"/>
</dbReference>
<comment type="similarity">
    <text evidence="1">Belongs to the UDP-glycosyltransferase family.</text>
</comment>
<evidence type="ECO:0000256" key="3">
    <source>
        <dbReference type="ARBA" id="ARBA00022679"/>
    </source>
</evidence>
<dbReference type="InterPro" id="IPR006326">
    <property type="entry name" value="UDPGT_MGT-like"/>
</dbReference>
<dbReference type="SUPFAM" id="SSF53756">
    <property type="entry name" value="UDP-Glycosyltransferase/glycogen phosphorylase"/>
    <property type="match status" value="1"/>
</dbReference>
<dbReference type="PANTHER" id="PTHR48043:SF145">
    <property type="entry name" value="FI06409P-RELATED"/>
    <property type="match status" value="1"/>
</dbReference>
<protein>
    <recommendedName>
        <fullName evidence="4">Erythromycin biosynthesis protein CIII-like C-terminal domain-containing protein</fullName>
    </recommendedName>
</protein>
<evidence type="ECO:0000313" key="5">
    <source>
        <dbReference type="EMBL" id="PIZ16448.1"/>
    </source>
</evidence>
<accession>A0A2M7SAF4</accession>
<proteinExistence type="inferred from homology"/>
<dbReference type="AlphaFoldDB" id="A0A2M7SAF4"/>
<dbReference type="InterPro" id="IPR050271">
    <property type="entry name" value="UDP-glycosyltransferase"/>
</dbReference>
<dbReference type="PROSITE" id="PS00375">
    <property type="entry name" value="UDPGT"/>
    <property type="match status" value="1"/>
</dbReference>
<dbReference type="Pfam" id="PF06722">
    <property type="entry name" value="EryCIII-like_C"/>
    <property type="match status" value="1"/>
</dbReference>
<organism evidence="5 6">
    <name type="scientific">Candidatus Desantisbacteria bacterium CG_4_10_14_0_8_um_filter_48_22</name>
    <dbReference type="NCBI Taxonomy" id="1974543"/>
    <lineage>
        <taxon>Bacteria</taxon>
        <taxon>Candidatus Desantisiibacteriota</taxon>
    </lineage>
</organism>
<dbReference type="InterPro" id="IPR010610">
    <property type="entry name" value="EryCIII-like_C"/>
</dbReference>
<dbReference type="FunFam" id="3.40.50.2000:FF:000072">
    <property type="entry name" value="Glycosyl transferase"/>
    <property type="match status" value="1"/>
</dbReference>
<evidence type="ECO:0000256" key="1">
    <source>
        <dbReference type="ARBA" id="ARBA00009995"/>
    </source>
</evidence>
<reference evidence="6" key="1">
    <citation type="submission" date="2017-09" db="EMBL/GenBank/DDBJ databases">
        <title>Depth-based differentiation of microbial function through sediment-hosted aquifers and enrichment of novel symbionts in the deep terrestrial subsurface.</title>
        <authorList>
            <person name="Probst A.J."/>
            <person name="Ladd B."/>
            <person name="Jarett J.K."/>
            <person name="Geller-Mcgrath D.E."/>
            <person name="Sieber C.M.K."/>
            <person name="Emerson J.B."/>
            <person name="Anantharaman K."/>
            <person name="Thomas B.C."/>
            <person name="Malmstrom R."/>
            <person name="Stieglmeier M."/>
            <person name="Klingl A."/>
            <person name="Woyke T."/>
            <person name="Ryan C.M."/>
            <person name="Banfield J.F."/>
        </authorList>
    </citation>
    <scope>NUCLEOTIDE SEQUENCE [LARGE SCALE GENOMIC DNA]</scope>
</reference>
<evidence type="ECO:0000256" key="2">
    <source>
        <dbReference type="ARBA" id="ARBA00022676"/>
    </source>
</evidence>
<keyword evidence="3" id="KW-0808">Transferase</keyword>
<name>A0A2M7SAF4_9BACT</name>
<dbReference type="EMBL" id="PFMR01000186">
    <property type="protein sequence ID" value="PIZ16448.1"/>
    <property type="molecule type" value="Genomic_DNA"/>
</dbReference>
<dbReference type="Proteomes" id="UP000229307">
    <property type="component" value="Unassembled WGS sequence"/>
</dbReference>
<keyword evidence="2" id="KW-0328">Glycosyltransferase</keyword>
<dbReference type="GO" id="GO:0016758">
    <property type="term" value="F:hexosyltransferase activity"/>
    <property type="evidence" value="ECO:0007669"/>
    <property type="project" value="InterPro"/>
</dbReference>
<dbReference type="CDD" id="cd03784">
    <property type="entry name" value="GT1_Gtf-like"/>
    <property type="match status" value="1"/>
</dbReference>
<feature type="domain" description="Erythromycin biosynthesis protein CIII-like C-terminal" evidence="4">
    <location>
        <begin position="266"/>
        <end position="374"/>
    </location>
</feature>
<sequence length="419" mass="47504">MAKVVYLSMPEHGHTNPTLPLVKELKSRGEKIIYYSDEPFRRAVEATGAEFRQYQFSFAKKDLRQIAKNPVKVIGLVAEASEELVLRNIDEVRRDDPDYIIHDSVAIWGRIIAGQLKKKAVNTMSTFVLNNEILFMSPDFVFTFPLLVLKGFSYYLQYLKYARLFSRKYGIRMELQDTLMNFEGLNVIFNSRYFQPGSKKLGDAFKFVGTSISEREKDPGFPYQELEGKKVIYISLGSVLDDPDFYCKCFQAFGGKDLLVVLSAGDMVNISDLGAIPDNFIVRNFVPQLEILQKAGLFISHGGMNSVNESLFYGVPLLIIPQQIENLMIAKRLVQLKAGVYIMPKKVSPRNLLEASLRIMSDENYRNGAKKIGDSFREAGGFKKAADEILAYTKEVQSQRVTDSESQSRGVIYHARKTV</sequence>
<dbReference type="PANTHER" id="PTHR48043">
    <property type="entry name" value="EG:EG0003.4 PROTEIN-RELATED"/>
    <property type="match status" value="1"/>
</dbReference>
<dbReference type="InterPro" id="IPR035595">
    <property type="entry name" value="UDP_glycos_trans_CS"/>
</dbReference>
<dbReference type="GO" id="GO:0008194">
    <property type="term" value="F:UDP-glycosyltransferase activity"/>
    <property type="evidence" value="ECO:0007669"/>
    <property type="project" value="InterPro"/>
</dbReference>
<dbReference type="NCBIfam" id="TIGR01426">
    <property type="entry name" value="MGT"/>
    <property type="match status" value="1"/>
</dbReference>
<comment type="caution">
    <text evidence="5">The sequence shown here is derived from an EMBL/GenBank/DDBJ whole genome shotgun (WGS) entry which is preliminary data.</text>
</comment>
<evidence type="ECO:0000313" key="6">
    <source>
        <dbReference type="Proteomes" id="UP000229307"/>
    </source>
</evidence>
<evidence type="ECO:0000259" key="4">
    <source>
        <dbReference type="Pfam" id="PF06722"/>
    </source>
</evidence>
<gene>
    <name evidence="5" type="ORF">COY52_06985</name>
</gene>
<dbReference type="Gene3D" id="3.40.50.2000">
    <property type="entry name" value="Glycogen Phosphorylase B"/>
    <property type="match status" value="2"/>
</dbReference>